<evidence type="ECO:0000256" key="1">
    <source>
        <dbReference type="ARBA" id="ARBA00004442"/>
    </source>
</evidence>
<dbReference type="GO" id="GO:0015288">
    <property type="term" value="F:porin activity"/>
    <property type="evidence" value="ECO:0007669"/>
    <property type="project" value="TreeGrafter"/>
</dbReference>
<dbReference type="RefSeq" id="WP_215885555.1">
    <property type="nucleotide sequence ID" value="NZ_JAAXYO010000114.1"/>
</dbReference>
<dbReference type="InterPro" id="IPR051906">
    <property type="entry name" value="TolC-like"/>
</dbReference>
<dbReference type="Pfam" id="PF02321">
    <property type="entry name" value="OEP"/>
    <property type="match status" value="2"/>
</dbReference>
<evidence type="ECO:0000256" key="2">
    <source>
        <dbReference type="ARBA" id="ARBA00007613"/>
    </source>
</evidence>
<dbReference type="PANTHER" id="PTHR30026:SF20">
    <property type="entry name" value="OUTER MEMBRANE PROTEIN TOLC"/>
    <property type="match status" value="1"/>
</dbReference>
<protein>
    <submittedName>
        <fullName evidence="9">TolC family protein</fullName>
    </submittedName>
</protein>
<feature type="signal peptide" evidence="8">
    <location>
        <begin position="1"/>
        <end position="28"/>
    </location>
</feature>
<dbReference type="GO" id="GO:0009279">
    <property type="term" value="C:cell outer membrane"/>
    <property type="evidence" value="ECO:0007669"/>
    <property type="project" value="UniProtKB-SubCell"/>
</dbReference>
<evidence type="ECO:0000256" key="4">
    <source>
        <dbReference type="ARBA" id="ARBA00022452"/>
    </source>
</evidence>
<evidence type="ECO:0000256" key="8">
    <source>
        <dbReference type="SAM" id="SignalP"/>
    </source>
</evidence>
<evidence type="ECO:0000256" key="3">
    <source>
        <dbReference type="ARBA" id="ARBA00022448"/>
    </source>
</evidence>
<keyword evidence="3" id="KW-0813">Transport</keyword>
<keyword evidence="7" id="KW-0998">Cell outer membrane</keyword>
<dbReference type="EMBL" id="JAAXYO010000114">
    <property type="protein sequence ID" value="MBU2788194.1"/>
    <property type="molecule type" value="Genomic_DNA"/>
</dbReference>
<keyword evidence="8" id="KW-0732">Signal</keyword>
<dbReference type="SUPFAM" id="SSF56954">
    <property type="entry name" value="Outer membrane efflux proteins (OEP)"/>
    <property type="match status" value="1"/>
</dbReference>
<sequence length="433" mass="46838">MVFEVRNWKRYFLSSAIFLTLIARFADASTVLTLPQAISDALHTQPQVFQSAHAAAASRDLSRAAHAVLLPQISLAAGSIWSESRAGTPLFVAANGPREVIGRIQVSLPLYAPQLYALAKVAKDQSAVALSQEKEAQLTVVTRVVNAYFQLALLKTQMTIWRSTLDTAQRLYRFTHKAYTAGAVSELDLVQTALLRNNARTGLQQATAEARAAMRLLNLQIGRAPDGDVVLPHLPASDNPLPMPSMLDAEARRTQPLIQAADRQISVGHAQANVQRGAMLPTISADASYGVDTVTAPQGNDLGWQGAVTLNMPIFGFGAHRQRIAAAQEQVAVLRSARQALILQINSQIAHDYGSAQAAQKTLANARRAAHEAHLVYIMTSKGYFAGALNALNLAQAEGSWVRSRLRLSSAKVAVLMTRAQLDLDMGQYPEKP</sequence>
<keyword evidence="4" id="KW-1134">Transmembrane beta strand</keyword>
<reference evidence="9" key="1">
    <citation type="journal article" date="2021" name="ISME J.">
        <title>Genomic evolution of the class Acidithiobacillia: deep-branching Proteobacteria living in extreme acidic conditions.</title>
        <authorList>
            <person name="Moya-Beltran A."/>
            <person name="Beard S."/>
            <person name="Rojas-Villalobos C."/>
            <person name="Issotta F."/>
            <person name="Gallardo Y."/>
            <person name="Ulloa R."/>
            <person name="Giaveno A."/>
            <person name="Degli Esposti M."/>
            <person name="Johnson D.B."/>
            <person name="Quatrini R."/>
        </authorList>
    </citation>
    <scope>NUCLEOTIDE SEQUENCE</scope>
    <source>
        <strain evidence="9">VAN18-1</strain>
    </source>
</reference>
<name>A0AAE3CJY4_9PROT</name>
<keyword evidence="10" id="KW-1185">Reference proteome</keyword>
<evidence type="ECO:0000256" key="5">
    <source>
        <dbReference type="ARBA" id="ARBA00022692"/>
    </source>
</evidence>
<evidence type="ECO:0000256" key="7">
    <source>
        <dbReference type="ARBA" id="ARBA00023237"/>
    </source>
</evidence>
<comment type="caution">
    <text evidence="9">The sequence shown here is derived from an EMBL/GenBank/DDBJ whole genome shotgun (WGS) entry which is preliminary data.</text>
</comment>
<dbReference type="PANTHER" id="PTHR30026">
    <property type="entry name" value="OUTER MEMBRANE PROTEIN TOLC"/>
    <property type="match status" value="1"/>
</dbReference>
<proteinExistence type="inferred from homology"/>
<comment type="subcellular location">
    <subcellularLocation>
        <location evidence="1">Cell outer membrane</location>
    </subcellularLocation>
</comment>
<organism evidence="9 10">
    <name type="scientific">Igneacidithiobacillus copahuensis</name>
    <dbReference type="NCBI Taxonomy" id="2724909"/>
    <lineage>
        <taxon>Bacteria</taxon>
        <taxon>Pseudomonadati</taxon>
        <taxon>Pseudomonadota</taxon>
        <taxon>Acidithiobacillia</taxon>
        <taxon>Acidithiobacillales</taxon>
        <taxon>Acidithiobacillaceae</taxon>
        <taxon>Igneacidithiobacillus</taxon>
    </lineage>
</organism>
<evidence type="ECO:0000313" key="10">
    <source>
        <dbReference type="Proteomes" id="UP001197378"/>
    </source>
</evidence>
<dbReference type="Proteomes" id="UP001197378">
    <property type="component" value="Unassembled WGS sequence"/>
</dbReference>
<evidence type="ECO:0000313" key="9">
    <source>
        <dbReference type="EMBL" id="MBU2788194.1"/>
    </source>
</evidence>
<gene>
    <name evidence="9" type="ORF">HFQ13_08245</name>
</gene>
<keyword evidence="6" id="KW-0472">Membrane</keyword>
<evidence type="ECO:0000256" key="6">
    <source>
        <dbReference type="ARBA" id="ARBA00023136"/>
    </source>
</evidence>
<dbReference type="Gene3D" id="1.20.1600.10">
    <property type="entry name" value="Outer membrane efflux proteins (OEP)"/>
    <property type="match status" value="1"/>
</dbReference>
<keyword evidence="5" id="KW-0812">Transmembrane</keyword>
<dbReference type="AlphaFoldDB" id="A0AAE3CJY4"/>
<dbReference type="InterPro" id="IPR003423">
    <property type="entry name" value="OMP_efflux"/>
</dbReference>
<comment type="similarity">
    <text evidence="2">Belongs to the outer membrane factor (OMF) (TC 1.B.17) family.</text>
</comment>
<accession>A0AAE3CJY4</accession>
<dbReference type="GO" id="GO:1990281">
    <property type="term" value="C:efflux pump complex"/>
    <property type="evidence" value="ECO:0007669"/>
    <property type="project" value="TreeGrafter"/>
</dbReference>
<dbReference type="GO" id="GO:0015562">
    <property type="term" value="F:efflux transmembrane transporter activity"/>
    <property type="evidence" value="ECO:0007669"/>
    <property type="project" value="InterPro"/>
</dbReference>
<feature type="chain" id="PRO_5042161839" evidence="8">
    <location>
        <begin position="29"/>
        <end position="433"/>
    </location>
</feature>